<evidence type="ECO:0000256" key="2">
    <source>
        <dbReference type="ARBA" id="ARBA00022801"/>
    </source>
</evidence>
<dbReference type="InterPro" id="IPR029058">
    <property type="entry name" value="AB_hydrolase_fold"/>
</dbReference>
<comment type="caution">
    <text evidence="5">The sequence shown here is derived from an EMBL/GenBank/DDBJ whole genome shotgun (WGS) entry which is preliminary data.</text>
</comment>
<protein>
    <recommendedName>
        <fullName evidence="3">Carboxylic ester hydrolase</fullName>
        <ecNumber evidence="3">3.1.1.-</ecNumber>
    </recommendedName>
</protein>
<evidence type="ECO:0000256" key="1">
    <source>
        <dbReference type="ARBA" id="ARBA00005964"/>
    </source>
</evidence>
<dbReference type="AlphaFoldDB" id="A0A934QQ76"/>
<dbReference type="EMBL" id="JAENJH010000001">
    <property type="protein sequence ID" value="MBK1783404.1"/>
    <property type="molecule type" value="Genomic_DNA"/>
</dbReference>
<accession>A0A934QQ76</accession>
<evidence type="ECO:0000313" key="5">
    <source>
        <dbReference type="EMBL" id="MBK1783404.1"/>
    </source>
</evidence>
<name>A0A934QQ76_9PSEU</name>
<dbReference type="PANTHER" id="PTHR11559">
    <property type="entry name" value="CARBOXYLESTERASE"/>
    <property type="match status" value="1"/>
</dbReference>
<proteinExistence type="inferred from homology"/>
<dbReference type="SUPFAM" id="SSF53474">
    <property type="entry name" value="alpha/beta-Hydrolases"/>
    <property type="match status" value="1"/>
</dbReference>
<dbReference type="GO" id="GO:0016787">
    <property type="term" value="F:hydrolase activity"/>
    <property type="evidence" value="ECO:0007669"/>
    <property type="project" value="UniProtKB-KW"/>
</dbReference>
<evidence type="ECO:0000256" key="3">
    <source>
        <dbReference type="RuleBase" id="RU361235"/>
    </source>
</evidence>
<dbReference type="Gene3D" id="3.40.50.1820">
    <property type="entry name" value="alpha/beta hydrolase"/>
    <property type="match status" value="1"/>
</dbReference>
<dbReference type="InterPro" id="IPR002018">
    <property type="entry name" value="CarbesteraseB"/>
</dbReference>
<comment type="similarity">
    <text evidence="1 3">Belongs to the type-B carboxylesterase/lipase family.</text>
</comment>
<feature type="domain" description="Carboxylesterase type B" evidence="4">
    <location>
        <begin position="10"/>
        <end position="474"/>
    </location>
</feature>
<gene>
    <name evidence="5" type="ORF">JHE00_03625</name>
</gene>
<dbReference type="InterPro" id="IPR019826">
    <property type="entry name" value="Carboxylesterase_B_AS"/>
</dbReference>
<dbReference type="PROSITE" id="PS00122">
    <property type="entry name" value="CARBOXYLESTERASE_B_1"/>
    <property type="match status" value="1"/>
</dbReference>
<evidence type="ECO:0000313" key="6">
    <source>
        <dbReference type="Proteomes" id="UP000635245"/>
    </source>
</evidence>
<dbReference type="Pfam" id="PF00135">
    <property type="entry name" value="COesterase"/>
    <property type="match status" value="1"/>
</dbReference>
<keyword evidence="2 3" id="KW-0378">Hydrolase</keyword>
<sequence length="500" mass="52114">MSRQPVVRLGRDTVTGVHQDGVAVFRGIPYAAAPVGPDRFTAPRPATWSGPFDATRFGPTAPQARPRVPGAPDVSAFIGPGWIRGDDYLNLNVWTPDPAAGGLPVLVFVHGGAFVNGAGLTAGNDGTRFARGGVVVVTINYRLGVPGFLRLPGAPDNRGLLDQVAALRWVAEHIAAFGGDPGTVTVSGQSAGAMSVAALLAAAPPGLFRRAISESGGASHALTPEQADLVTSAVAANLGVPATPAALAKVDADAIAETPLRLAAVPPDLAATGVRDPQLGLTKFAPVVDGELLTGQPLEAIAAGSAAGVEVLAGTNADEMNLYRIAMPAPPVSEESLRTTVAGLHPDPDALIESYRRHGRGSTPVEVLSAIGTDYLFAVPTARFTDAHAAARGRTWRYEFTWRSPAHDGRLGACHGSELPFVFGTLGRANFDLLGLEHPGEAEHALSEATHAAWVSFIRDGDPGWPRHTPDEPAVQRIGPEWTVTTHADGPERELWKGVR</sequence>
<evidence type="ECO:0000259" key="4">
    <source>
        <dbReference type="Pfam" id="PF00135"/>
    </source>
</evidence>
<organism evidence="5 6">
    <name type="scientific">Prauserella cavernicola</name>
    <dbReference type="NCBI Taxonomy" id="2800127"/>
    <lineage>
        <taxon>Bacteria</taxon>
        <taxon>Bacillati</taxon>
        <taxon>Actinomycetota</taxon>
        <taxon>Actinomycetes</taxon>
        <taxon>Pseudonocardiales</taxon>
        <taxon>Pseudonocardiaceae</taxon>
        <taxon>Prauserella</taxon>
    </lineage>
</organism>
<dbReference type="EC" id="3.1.1.-" evidence="3"/>
<dbReference type="InterPro" id="IPR050309">
    <property type="entry name" value="Type-B_Carboxylest/Lipase"/>
</dbReference>
<reference evidence="5" key="1">
    <citation type="submission" date="2020-12" db="EMBL/GenBank/DDBJ databases">
        <title>Prauserella sp. ASG 168, a novel actinomycete isolated from cave rock.</title>
        <authorList>
            <person name="Suriyachadkun C."/>
        </authorList>
    </citation>
    <scope>NUCLEOTIDE SEQUENCE</scope>
    <source>
        <strain evidence="5">ASG 168</strain>
    </source>
</reference>
<dbReference type="Proteomes" id="UP000635245">
    <property type="component" value="Unassembled WGS sequence"/>
</dbReference>
<dbReference type="RefSeq" id="WP_200314698.1">
    <property type="nucleotide sequence ID" value="NZ_JAENJH010000001.1"/>
</dbReference>
<keyword evidence="6" id="KW-1185">Reference proteome</keyword>